<dbReference type="GO" id="GO:0005886">
    <property type="term" value="C:plasma membrane"/>
    <property type="evidence" value="ECO:0007669"/>
    <property type="project" value="UniProtKB-SubCell"/>
</dbReference>
<feature type="transmembrane region" description="Helical" evidence="6">
    <location>
        <begin position="384"/>
        <end position="403"/>
    </location>
</feature>
<dbReference type="OrthoDB" id="9761531at2"/>
<dbReference type="Pfam" id="PF03772">
    <property type="entry name" value="Competence"/>
    <property type="match status" value="1"/>
</dbReference>
<feature type="transmembrane region" description="Helical" evidence="6">
    <location>
        <begin position="354"/>
        <end position="372"/>
    </location>
</feature>
<dbReference type="InterPro" id="IPR004797">
    <property type="entry name" value="Competence_ComEC/Rec2"/>
</dbReference>
<dbReference type="InterPro" id="IPR036866">
    <property type="entry name" value="RibonucZ/Hydroxyglut_hydro"/>
</dbReference>
<dbReference type="Pfam" id="PF13567">
    <property type="entry name" value="DUF4131"/>
    <property type="match status" value="1"/>
</dbReference>
<proteinExistence type="predicted"/>
<name>A0A2U3K4P4_9FIRM</name>
<dbReference type="CDD" id="cd07731">
    <property type="entry name" value="ComA-like_MBL-fold"/>
    <property type="match status" value="1"/>
</dbReference>
<comment type="subcellular location">
    <subcellularLocation>
        <location evidence="1">Cell membrane</location>
        <topology evidence="1">Multi-pass membrane protein</topology>
    </subcellularLocation>
</comment>
<dbReference type="SMART" id="SM00849">
    <property type="entry name" value="Lactamase_B"/>
    <property type="match status" value="1"/>
</dbReference>
<gene>
    <name evidence="8" type="ORF">SBF1_1390008</name>
</gene>
<feature type="transmembrane region" description="Helical" evidence="6">
    <location>
        <begin position="331"/>
        <end position="348"/>
    </location>
</feature>
<dbReference type="EMBL" id="OMOF01000045">
    <property type="protein sequence ID" value="SPF34645.1"/>
    <property type="molecule type" value="Genomic_DNA"/>
</dbReference>
<reference evidence="9" key="1">
    <citation type="submission" date="2018-02" db="EMBL/GenBank/DDBJ databases">
        <authorList>
            <person name="Hausmann B."/>
        </authorList>
    </citation>
    <scope>NUCLEOTIDE SEQUENCE [LARGE SCALE GENOMIC DNA]</scope>
    <source>
        <strain evidence="9">Peat soil MAG SbF1</strain>
    </source>
</reference>
<feature type="domain" description="Metallo-beta-lactamase" evidence="7">
    <location>
        <begin position="584"/>
        <end position="790"/>
    </location>
</feature>
<dbReference type="Pfam" id="PF00753">
    <property type="entry name" value="Lactamase_B"/>
    <property type="match status" value="1"/>
</dbReference>
<feature type="transmembrane region" description="Helical" evidence="6">
    <location>
        <begin position="58"/>
        <end position="75"/>
    </location>
</feature>
<dbReference type="InterPro" id="IPR035681">
    <property type="entry name" value="ComA-like_MBL"/>
</dbReference>
<keyword evidence="2" id="KW-1003">Cell membrane</keyword>
<evidence type="ECO:0000256" key="1">
    <source>
        <dbReference type="ARBA" id="ARBA00004651"/>
    </source>
</evidence>
<evidence type="ECO:0000256" key="4">
    <source>
        <dbReference type="ARBA" id="ARBA00022989"/>
    </source>
</evidence>
<dbReference type="InterPro" id="IPR004477">
    <property type="entry name" value="ComEC_N"/>
</dbReference>
<dbReference type="AlphaFoldDB" id="A0A2U3K4P4"/>
<feature type="transmembrane region" description="Helical" evidence="6">
    <location>
        <begin position="257"/>
        <end position="279"/>
    </location>
</feature>
<evidence type="ECO:0000313" key="8">
    <source>
        <dbReference type="EMBL" id="SPF34645.1"/>
    </source>
</evidence>
<dbReference type="InterPro" id="IPR025405">
    <property type="entry name" value="DUF4131"/>
</dbReference>
<dbReference type="InterPro" id="IPR001279">
    <property type="entry name" value="Metallo-B-lactamas"/>
</dbReference>
<evidence type="ECO:0000259" key="7">
    <source>
        <dbReference type="SMART" id="SM00849"/>
    </source>
</evidence>
<feature type="transmembrane region" description="Helical" evidence="6">
    <location>
        <begin position="475"/>
        <end position="495"/>
    </location>
</feature>
<accession>A0A2U3K4P4</accession>
<evidence type="ECO:0000256" key="3">
    <source>
        <dbReference type="ARBA" id="ARBA00022692"/>
    </source>
</evidence>
<dbReference type="NCBIfam" id="TIGR00360">
    <property type="entry name" value="ComEC_N-term"/>
    <property type="match status" value="1"/>
</dbReference>
<keyword evidence="4 6" id="KW-1133">Transmembrane helix</keyword>
<keyword evidence="3 6" id="KW-0812">Transmembrane</keyword>
<dbReference type="SUPFAM" id="SSF56281">
    <property type="entry name" value="Metallo-hydrolase/oxidoreductase"/>
    <property type="match status" value="1"/>
</dbReference>
<feature type="transmembrane region" description="Helical" evidence="6">
    <location>
        <begin position="551"/>
        <end position="569"/>
    </location>
</feature>
<evidence type="ECO:0000256" key="6">
    <source>
        <dbReference type="SAM" id="Phobius"/>
    </source>
</evidence>
<dbReference type="Proteomes" id="UP000238916">
    <property type="component" value="Unassembled WGS sequence"/>
</dbReference>
<dbReference type="PANTHER" id="PTHR30619:SF1">
    <property type="entry name" value="RECOMBINATION PROTEIN 2"/>
    <property type="match status" value="1"/>
</dbReference>
<dbReference type="GO" id="GO:0030420">
    <property type="term" value="P:establishment of competence for transformation"/>
    <property type="evidence" value="ECO:0007669"/>
    <property type="project" value="InterPro"/>
</dbReference>
<evidence type="ECO:0000313" key="9">
    <source>
        <dbReference type="Proteomes" id="UP000238916"/>
    </source>
</evidence>
<keyword evidence="5 6" id="KW-0472">Membrane</keyword>
<dbReference type="NCBIfam" id="TIGR00361">
    <property type="entry name" value="ComEC_Rec2"/>
    <property type="match status" value="1"/>
</dbReference>
<organism evidence="8 9">
    <name type="scientific">Candidatus Desulfosporosinus infrequens</name>
    <dbReference type="NCBI Taxonomy" id="2043169"/>
    <lineage>
        <taxon>Bacteria</taxon>
        <taxon>Bacillati</taxon>
        <taxon>Bacillota</taxon>
        <taxon>Clostridia</taxon>
        <taxon>Eubacteriales</taxon>
        <taxon>Desulfitobacteriaceae</taxon>
        <taxon>Desulfosporosinus</taxon>
    </lineage>
</organism>
<sequence>MKDPWIGRATALLIGGLSGASLPEPPRLWVFGVLVLLGVRLLLWRPRDFFGRVFRPEILLLGASLLLGFGYGALADCSLPTPLTLDHAEIVGLLKDWNIAEDKGVGLVCVEDVRTEAVARKNTGDGLKKELYGQTYRLTVYTDKSGQIPGEWKRVLPGDRVSFQAHLERPKSLGTPGAFDLRLYDGARGLSGTLSAQGDVILLSAGEPSLTWKIRQLVRSRLQAWDPEETGVLEGIFFGDSSRIPDSVQERYKVTGVLHVFAASGSNVAFVLGLSWLLLSFFPKQIRIGGTILALLLYAALCGGNASIVRATVLGIVVLLGRLGRGHVATLRWLFLAAVGLFIQNPLIIRDLGFQLSFAAAWGIVVLTPRILKGKLFERLPNLLRFVVAGTLAAQVATLPLLISAFHRLSLIGFLANVFILFILGSVLEVGLIGVMLSFSGVLSAPLFQVSLWLLAGTNSILKLLAEFPYADVWVLNPGPFFWLIWYGGIGVALWGKERVLFIVKGKLLHLDRGLRAIAARLLKRCPLGIRRTAQCLGLKMSRSSMVSKRLLVRWGGILLIVLLLWSPWNSQNDLEVVMIDVGQGDSILIRTPQKHAILIDTGPRSERFDAGERIVLPYLLERGTGHLEALLITHEHQDHIGGARAVLANIPTDWVGVPAVEERLENKEWQEGLPIELINKTEGLRILQAGDRIDLDSGAWLDVLGPYRVLAGTHSDPNNNSLVLKLNYLGQSVLLTGDMEQEEMEEIAETGVDLENDLFKEPHHGSQFSLVRPWLDAIHPQAVWISVGKNTFGHPSPEVLKYWEERQIPVYRTDEHGTVRLLLGEHGAEIIPGR</sequence>
<dbReference type="PANTHER" id="PTHR30619">
    <property type="entry name" value="DNA INTERNALIZATION/COMPETENCE PROTEIN COMEC/REC2"/>
    <property type="match status" value="1"/>
</dbReference>
<evidence type="ECO:0000256" key="2">
    <source>
        <dbReference type="ARBA" id="ARBA00022475"/>
    </source>
</evidence>
<dbReference type="Gene3D" id="3.60.15.10">
    <property type="entry name" value="Ribonuclease Z/Hydroxyacylglutathione hydrolase-like"/>
    <property type="match status" value="1"/>
</dbReference>
<dbReference type="InterPro" id="IPR052159">
    <property type="entry name" value="Competence_DNA_uptake"/>
</dbReference>
<feature type="transmembrane region" description="Helical" evidence="6">
    <location>
        <begin position="29"/>
        <end position="46"/>
    </location>
</feature>
<evidence type="ECO:0000256" key="5">
    <source>
        <dbReference type="ARBA" id="ARBA00023136"/>
    </source>
</evidence>
<protein>
    <submittedName>
        <fullName evidence="8">DNA internalization-related competence protein ComEC/Rec2</fullName>
    </submittedName>
</protein>
<feature type="transmembrane region" description="Helical" evidence="6">
    <location>
        <begin position="409"/>
        <end position="428"/>
    </location>
</feature>